<keyword evidence="4" id="KW-0653">Protein transport</keyword>
<dbReference type="InterPro" id="IPR000727">
    <property type="entry name" value="T_SNARE_dom"/>
</dbReference>
<dbReference type="AlphaFoldDB" id="A0AAW0NS05"/>
<dbReference type="Gene3D" id="1.20.5.110">
    <property type="match status" value="1"/>
</dbReference>
<evidence type="ECO:0000256" key="7">
    <source>
        <dbReference type="ARBA" id="ARBA00023054"/>
    </source>
</evidence>
<dbReference type="Proteomes" id="UP001460270">
    <property type="component" value="Unassembled WGS sequence"/>
</dbReference>
<keyword evidence="2" id="KW-0813">Transport</keyword>
<keyword evidence="6" id="KW-0333">Golgi apparatus</keyword>
<name>A0AAW0NS05_9GOBI</name>
<dbReference type="EMBL" id="JBBPFD010000014">
    <property type="protein sequence ID" value="KAK7898789.1"/>
    <property type="molecule type" value="Genomic_DNA"/>
</dbReference>
<comment type="subcellular location">
    <subcellularLocation>
        <location evidence="9">Endomembrane system</location>
        <topology evidence="9">Single-pass type IV membrane protein</topology>
    </subcellularLocation>
    <subcellularLocation>
        <location evidence="1">Golgi apparatus membrane</location>
    </subcellularLocation>
</comment>
<gene>
    <name evidence="11" type="ORF">WMY93_019642</name>
</gene>
<dbReference type="InterPro" id="IPR039899">
    <property type="entry name" value="BET1_SNARE"/>
</dbReference>
<dbReference type="SUPFAM" id="SSF58038">
    <property type="entry name" value="SNARE fusion complex"/>
    <property type="match status" value="1"/>
</dbReference>
<evidence type="ECO:0000256" key="5">
    <source>
        <dbReference type="ARBA" id="ARBA00022989"/>
    </source>
</evidence>
<evidence type="ECO:0000313" key="11">
    <source>
        <dbReference type="EMBL" id="KAK7898789.1"/>
    </source>
</evidence>
<evidence type="ECO:0000313" key="12">
    <source>
        <dbReference type="Proteomes" id="UP001460270"/>
    </source>
</evidence>
<keyword evidence="7" id="KW-0175">Coiled coil</keyword>
<comment type="caution">
    <text evidence="11">The sequence shown here is derived from an EMBL/GenBank/DDBJ whole genome shotgun (WGS) entry which is preliminary data.</text>
</comment>
<keyword evidence="5" id="KW-1133">Transmembrane helix</keyword>
<evidence type="ECO:0000256" key="6">
    <source>
        <dbReference type="ARBA" id="ARBA00023034"/>
    </source>
</evidence>
<dbReference type="GO" id="GO:0015031">
    <property type="term" value="P:protein transport"/>
    <property type="evidence" value="ECO:0007669"/>
    <property type="project" value="UniProtKB-KW"/>
</dbReference>
<keyword evidence="8" id="KW-0472">Membrane</keyword>
<keyword evidence="3" id="KW-0812">Transmembrane</keyword>
<dbReference type="GO" id="GO:0000139">
    <property type="term" value="C:Golgi membrane"/>
    <property type="evidence" value="ECO:0007669"/>
    <property type="project" value="UniProtKB-SubCell"/>
</dbReference>
<organism evidence="11 12">
    <name type="scientific">Mugilogobius chulae</name>
    <name type="common">yellowstripe goby</name>
    <dbReference type="NCBI Taxonomy" id="88201"/>
    <lineage>
        <taxon>Eukaryota</taxon>
        <taxon>Metazoa</taxon>
        <taxon>Chordata</taxon>
        <taxon>Craniata</taxon>
        <taxon>Vertebrata</taxon>
        <taxon>Euteleostomi</taxon>
        <taxon>Actinopterygii</taxon>
        <taxon>Neopterygii</taxon>
        <taxon>Teleostei</taxon>
        <taxon>Neoteleostei</taxon>
        <taxon>Acanthomorphata</taxon>
        <taxon>Gobiaria</taxon>
        <taxon>Gobiiformes</taxon>
        <taxon>Gobioidei</taxon>
        <taxon>Gobiidae</taxon>
        <taxon>Gobionellinae</taxon>
        <taxon>Mugilogobius</taxon>
    </lineage>
</organism>
<evidence type="ECO:0000256" key="8">
    <source>
        <dbReference type="ARBA" id="ARBA00023136"/>
    </source>
</evidence>
<dbReference type="CDD" id="cd15853">
    <property type="entry name" value="SNARE_Bet1"/>
    <property type="match status" value="1"/>
</dbReference>
<keyword evidence="12" id="KW-1185">Reference proteome</keyword>
<evidence type="ECO:0000256" key="3">
    <source>
        <dbReference type="ARBA" id="ARBA00022692"/>
    </source>
</evidence>
<accession>A0AAW0NS05</accession>
<evidence type="ECO:0000256" key="9">
    <source>
        <dbReference type="ARBA" id="ARBA00046280"/>
    </source>
</evidence>
<evidence type="ECO:0000256" key="4">
    <source>
        <dbReference type="ARBA" id="ARBA00022927"/>
    </source>
</evidence>
<reference evidence="12" key="1">
    <citation type="submission" date="2024-04" db="EMBL/GenBank/DDBJ databases">
        <title>Salinicola lusitanus LLJ914,a marine bacterium isolated from the Okinawa Trough.</title>
        <authorList>
            <person name="Li J."/>
        </authorList>
    </citation>
    <scope>NUCLEOTIDE SEQUENCE [LARGE SCALE GENOMIC DNA]</scope>
</reference>
<protein>
    <recommendedName>
        <fullName evidence="10">t-SNARE coiled-coil homology domain-containing protein</fullName>
    </recommendedName>
</protein>
<dbReference type="PANTHER" id="PTHR12791">
    <property type="entry name" value="GOLGI SNARE BET1-RELATED"/>
    <property type="match status" value="1"/>
</dbReference>
<evidence type="ECO:0000256" key="1">
    <source>
        <dbReference type="ARBA" id="ARBA00004394"/>
    </source>
</evidence>
<sequence>MEVSHVRVLLMEVLGRRHMYNTLPGPHGGRVLSVCLCPTVSSRHSAILISWIRLSPDHISIFTLCGAAVTSTSGCSGTFTPIKMSHQTIGAPHFEPTHRPTVSVSRPEPPCGAVRGSPEMRRANLGDGGSGHYVASGYSVYEEENEQLQEGLRAKVSALKSLTIDIGTEVKYQNKMLEDMVSVGTRRAFVSSVNDKFKNGVPGKHPHYT</sequence>
<evidence type="ECO:0000259" key="10">
    <source>
        <dbReference type="PROSITE" id="PS50192"/>
    </source>
</evidence>
<proteinExistence type="predicted"/>
<feature type="domain" description="T-SNARE coiled-coil homology" evidence="10">
    <location>
        <begin position="139"/>
        <end position="180"/>
    </location>
</feature>
<dbReference type="PROSITE" id="PS50192">
    <property type="entry name" value="T_SNARE"/>
    <property type="match status" value="1"/>
</dbReference>
<evidence type="ECO:0000256" key="2">
    <source>
        <dbReference type="ARBA" id="ARBA00022448"/>
    </source>
</evidence>